<dbReference type="Proteomes" id="UP001500841">
    <property type="component" value="Unassembled WGS sequence"/>
</dbReference>
<protein>
    <recommendedName>
        <fullName evidence="3">HTH cro/C1-type domain-containing protein</fullName>
    </recommendedName>
</protein>
<dbReference type="RefSeq" id="WP_345107133.1">
    <property type="nucleotide sequence ID" value="NZ_BAABCV010000015.1"/>
</dbReference>
<dbReference type="InterPro" id="IPR010982">
    <property type="entry name" value="Lambda_DNA-bd_dom_sf"/>
</dbReference>
<dbReference type="EMBL" id="BAABCV010000015">
    <property type="protein sequence ID" value="GAA4104813.1"/>
    <property type="molecule type" value="Genomic_DNA"/>
</dbReference>
<evidence type="ECO:0008006" key="3">
    <source>
        <dbReference type="Google" id="ProtNLM"/>
    </source>
</evidence>
<dbReference type="Gene3D" id="1.10.260.40">
    <property type="entry name" value="lambda repressor-like DNA-binding domains"/>
    <property type="match status" value="1"/>
</dbReference>
<name>A0ABP7X573_9SPHI</name>
<proteinExistence type="predicted"/>
<sequence length="173" mass="20493">MSLKKLLKEYTLEEIAESLMIPAKLTVKQQEQANRDLATARKKSQAALTEEQKIELDVLQLRFQLEDYLKDSYNPALNFGHFLERYLTIIHKKKKEFAQEIQIHETLLSHLVNNRREPNDSIIIRLEIHSNKIIPAIYWYKLAEKAKEHQIRTDNSLRDKERPYVTHILQMTA</sequence>
<evidence type="ECO:0000313" key="2">
    <source>
        <dbReference type="Proteomes" id="UP001500841"/>
    </source>
</evidence>
<keyword evidence="2" id="KW-1185">Reference proteome</keyword>
<gene>
    <name evidence="1" type="ORF">GCM10022392_33040</name>
</gene>
<evidence type="ECO:0000313" key="1">
    <source>
        <dbReference type="EMBL" id="GAA4104813.1"/>
    </source>
</evidence>
<reference evidence="2" key="1">
    <citation type="journal article" date="2019" name="Int. J. Syst. Evol. Microbiol.">
        <title>The Global Catalogue of Microorganisms (GCM) 10K type strain sequencing project: providing services to taxonomists for standard genome sequencing and annotation.</title>
        <authorList>
            <consortium name="The Broad Institute Genomics Platform"/>
            <consortium name="The Broad Institute Genome Sequencing Center for Infectious Disease"/>
            <person name="Wu L."/>
            <person name="Ma J."/>
        </authorList>
    </citation>
    <scope>NUCLEOTIDE SEQUENCE [LARGE SCALE GENOMIC DNA]</scope>
    <source>
        <strain evidence="2">JCM 17085</strain>
    </source>
</reference>
<dbReference type="SUPFAM" id="SSF47413">
    <property type="entry name" value="lambda repressor-like DNA-binding domains"/>
    <property type="match status" value="1"/>
</dbReference>
<comment type="caution">
    <text evidence="1">The sequence shown here is derived from an EMBL/GenBank/DDBJ whole genome shotgun (WGS) entry which is preliminary data.</text>
</comment>
<organism evidence="1 2">
    <name type="scientific">Mucilaginibacter panaciglaebae</name>
    <dbReference type="NCBI Taxonomy" id="502331"/>
    <lineage>
        <taxon>Bacteria</taxon>
        <taxon>Pseudomonadati</taxon>
        <taxon>Bacteroidota</taxon>
        <taxon>Sphingobacteriia</taxon>
        <taxon>Sphingobacteriales</taxon>
        <taxon>Sphingobacteriaceae</taxon>
        <taxon>Mucilaginibacter</taxon>
    </lineage>
</organism>
<accession>A0ABP7X573</accession>